<organism evidence="2 3">
    <name type="scientific">Ralstonia solanacearum (strain Po82)</name>
    <dbReference type="NCBI Taxonomy" id="1031711"/>
    <lineage>
        <taxon>Bacteria</taxon>
        <taxon>Pseudomonadati</taxon>
        <taxon>Pseudomonadota</taxon>
        <taxon>Betaproteobacteria</taxon>
        <taxon>Burkholderiales</taxon>
        <taxon>Burkholderiaceae</taxon>
        <taxon>Ralstonia</taxon>
        <taxon>Ralstonia solanacearum species complex</taxon>
    </lineage>
</organism>
<dbReference type="HOGENOM" id="CLU_395278_0_0_4"/>
<sequence>MACRGRRGPGASHFADAVFASGCHARARAPQLSLGDMSAQRRAGISHPTSATEVSMSTNISSAARPTVPAGGSDASGAATNNPDLPSSLFFQYDHPTGPSRPDLPPELFFKFDESVSRAVQDAAQQSPDPSANPAAPGGQGCQCQPAPADNTPPQQCQPSAPPVGSDVTWNGGTLNDTQLQIIGILNLHKDQGDISWDSIQDKINDPNTPPDLKWALQALSQDFNLFQAIGSQGDGRFGGKIKGKDLAEFAKGHPQVLTWNSGTLNNSQLEIMSVLARHKDKLPIEWKSIQDKANDPSLPPDLRAALQALANDPALFFAIGSQGDGKCGGKIKAGDVSKFADNHPQVIEYNRKKAEGYVKDYIPSDAKPGDKPSAMTQNDALRELYRYSDYLPKKLDMDALQHIVDGDSNAKKTPPQVIAAAQYFLQNRNEWASLNKLGDNPDKKVGKADFLQRAASAVHLTKEDLKTVSTINDNLDVFFKDGQKITRDRLAAMSEDESLSSGVRDAAKQLLQDPLLYGLINNANSGYKTKNGFFSFGGPTVDSGVIGKKDFEKFMSSMTDANKTVQERKTHDAKSEASQSAVSDMGMGMEDQPDIKAVKKSGGALKKVMDKVLTIYAKVMDIASQVVGALGVIPGLGEIADALSIGMAAGASAAKVLSTLLDGGNLKKALAEAGINLASAALGAIAGPEARVALKNGLTKMLVEKVANTGIDLAVDKAKSFVDGYLQDLKGRLYANTANAVHAVNTGVNWVSDKTQDFLQNPMQNLTTRLNIPGVTPYQPGYPMVAPVA</sequence>
<feature type="compositionally biased region" description="Basic and acidic residues" evidence="1">
    <location>
        <begin position="566"/>
        <end position="576"/>
    </location>
</feature>
<feature type="region of interest" description="Disordered" evidence="1">
    <location>
        <begin position="34"/>
        <end position="107"/>
    </location>
</feature>
<dbReference type="InterPro" id="IPR008718">
    <property type="entry name" value="NolX"/>
</dbReference>
<feature type="region of interest" description="Disordered" evidence="1">
    <location>
        <begin position="566"/>
        <end position="587"/>
    </location>
</feature>
<dbReference type="Pfam" id="PF05819">
    <property type="entry name" value="NolX"/>
    <property type="match status" value="2"/>
</dbReference>
<evidence type="ECO:0000313" key="3">
    <source>
        <dbReference type="Proteomes" id="UP000007953"/>
    </source>
</evidence>
<feature type="compositionally biased region" description="Polar residues" evidence="1">
    <location>
        <begin position="47"/>
        <end position="64"/>
    </location>
</feature>
<name>F6GBN6_RALS8</name>
<gene>
    <name evidence="2" type="primary">popF2</name>
    <name evidence="2" type="ordered locus">RSPO_m01541</name>
</gene>
<keyword evidence="2" id="KW-0614">Plasmid</keyword>
<dbReference type="Proteomes" id="UP000007953">
    <property type="component" value="Plasmid megaplasmid"/>
</dbReference>
<feature type="region of interest" description="Disordered" evidence="1">
    <location>
        <begin position="119"/>
        <end position="172"/>
    </location>
</feature>
<accession>F6GBN6</accession>
<dbReference type="PATRIC" id="fig|1031711.3.peg.4717"/>
<geneLocation type="plasmid" evidence="3"/>
<dbReference type="KEGG" id="rsn:RSPO_m01541"/>
<dbReference type="AlphaFoldDB" id="F6GBN6"/>
<evidence type="ECO:0000256" key="1">
    <source>
        <dbReference type="SAM" id="MobiDB-lite"/>
    </source>
</evidence>
<proteinExistence type="predicted"/>
<dbReference type="EMBL" id="CP002820">
    <property type="protein sequence ID" value="AEG72176.1"/>
    <property type="molecule type" value="Genomic_DNA"/>
</dbReference>
<protein>
    <submittedName>
        <fullName evidence="2">Secreted protein popf2</fullName>
    </submittedName>
</protein>
<evidence type="ECO:0000313" key="2">
    <source>
        <dbReference type="EMBL" id="AEG72176.1"/>
    </source>
</evidence>
<reference evidence="2 3" key="1">
    <citation type="journal article" date="2011" name="J. Bacteriol.">
        <title>Complete genome sequence of the plant pathogen Ralstonia solanacearum strain Po82.</title>
        <authorList>
            <person name="Xu J."/>
            <person name="Zheng H.J."/>
            <person name="Liu L."/>
            <person name="Pan Z.C."/>
            <person name="Prior P."/>
            <person name="Tang B."/>
            <person name="Xu J.S."/>
            <person name="Zhang H."/>
            <person name="Tian Q."/>
            <person name="Zhang L.Q."/>
            <person name="Feng J."/>
        </authorList>
    </citation>
    <scope>NUCLEOTIDE SEQUENCE [LARGE SCALE GENOMIC DNA]</scope>
    <source>
        <strain evidence="3">Po82</strain>
    </source>
</reference>